<evidence type="ECO:0000313" key="1">
    <source>
        <dbReference type="EMBL" id="BCQ34249.1"/>
    </source>
</evidence>
<accession>A0ABN6DHN1</accession>
<proteinExistence type="predicted"/>
<dbReference type="Proteomes" id="UP000677515">
    <property type="component" value="Chromosome"/>
</dbReference>
<reference evidence="1 2" key="1">
    <citation type="submission" date="2021-01" db="EMBL/GenBank/DDBJ databases">
        <title>Complete genome sequence of Erwinia rhapontici MAFF 311153.</title>
        <authorList>
            <person name="Morohoshi T."/>
            <person name="Someya N."/>
        </authorList>
    </citation>
    <scope>NUCLEOTIDE SEQUENCE [LARGE SCALE GENOMIC DNA]</scope>
    <source>
        <strain evidence="1 2">MAFF 311153</strain>
    </source>
</reference>
<keyword evidence="2" id="KW-1185">Reference proteome</keyword>
<dbReference type="EMBL" id="AP024329">
    <property type="protein sequence ID" value="BCQ34249.1"/>
    <property type="molecule type" value="Genomic_DNA"/>
</dbReference>
<organism evidence="1 2">
    <name type="scientific">Erwinia rhapontici</name>
    <name type="common">Pectobacterium rhapontici</name>
    <dbReference type="NCBI Taxonomy" id="55212"/>
    <lineage>
        <taxon>Bacteria</taxon>
        <taxon>Pseudomonadati</taxon>
        <taxon>Pseudomonadota</taxon>
        <taxon>Gammaproteobacteria</taxon>
        <taxon>Enterobacterales</taxon>
        <taxon>Erwiniaceae</taxon>
        <taxon>Erwinia</taxon>
    </lineage>
</organism>
<gene>
    <name evidence="1" type="ORF">ERHA53_15920</name>
</gene>
<sequence>MIYIYYPIGLAQKNFIMQNQREVSSNIEIKDHE</sequence>
<name>A0ABN6DHN1_ERWRD</name>
<evidence type="ECO:0000313" key="2">
    <source>
        <dbReference type="Proteomes" id="UP000677515"/>
    </source>
</evidence>
<protein>
    <submittedName>
        <fullName evidence="1">Uncharacterized protein</fullName>
    </submittedName>
</protein>